<accession>A0AAV9N1N9</accession>
<comment type="similarity">
    <text evidence="1">Belongs to the metallo-beta-lactamase superfamily.</text>
</comment>
<keyword evidence="7" id="KW-1185">Reference proteome</keyword>
<dbReference type="EMBL" id="JAVRRD010000029">
    <property type="protein sequence ID" value="KAK5046739.1"/>
    <property type="molecule type" value="Genomic_DNA"/>
</dbReference>
<sequence length="376" mass="41985">MEHVNGWQDSLLEDAVDPPDLKIPNSNVAVDLKIIDSTSRLTAPMHMFIQPPIEGHEQLDCPSFAFLIQHPTGRKVLFDIGTRKDVENLPPAVLKIFTEHSLGAQVQKDVFEILEEHEFGVSQGAIEAVIWSHWHYDHIGDISKYPASTDLVVGPGFKEAFIPGYPLREDGLIRQSDYEGRELKEISFDATTDIRIGGFLAHDFFGDGSFYLLDTPGHAIGHICGLARVTAGQGSDSTFVFMGGDACHHGGEFRPTKFLPLPKRIKLPPTPVWPTGICPGDVMQKLHFKNDACSPFYDVSQDFPLNREQLLSTIDKMQEFDAAPNVFVVLAHDQTLLDMGMDMFPKSVNDWKSKAYDVEGRWGFLNDFAKAAEKFL</sequence>
<protein>
    <recommendedName>
        <fullName evidence="5">Metallo-beta-lactamase domain-containing protein</fullName>
    </recommendedName>
</protein>
<evidence type="ECO:0000256" key="2">
    <source>
        <dbReference type="ARBA" id="ARBA00022723"/>
    </source>
</evidence>
<evidence type="ECO:0000259" key="5">
    <source>
        <dbReference type="SMART" id="SM00849"/>
    </source>
</evidence>
<dbReference type="GO" id="GO:0046872">
    <property type="term" value="F:metal ion binding"/>
    <property type="evidence" value="ECO:0007669"/>
    <property type="project" value="UniProtKB-KW"/>
</dbReference>
<evidence type="ECO:0000313" key="7">
    <source>
        <dbReference type="Proteomes" id="UP001358417"/>
    </source>
</evidence>
<dbReference type="Gene3D" id="3.60.15.10">
    <property type="entry name" value="Ribonuclease Z/Hydroxyacylglutathione hydrolase-like"/>
    <property type="match status" value="1"/>
</dbReference>
<dbReference type="Proteomes" id="UP001358417">
    <property type="component" value="Unassembled WGS sequence"/>
</dbReference>
<evidence type="ECO:0000256" key="1">
    <source>
        <dbReference type="ARBA" id="ARBA00007749"/>
    </source>
</evidence>
<evidence type="ECO:0000256" key="3">
    <source>
        <dbReference type="ARBA" id="ARBA00022801"/>
    </source>
</evidence>
<gene>
    <name evidence="6" type="ORF">LTR84_007500</name>
</gene>
<comment type="caution">
    <text evidence="6">The sequence shown here is derived from an EMBL/GenBank/DDBJ whole genome shotgun (WGS) entry which is preliminary data.</text>
</comment>
<keyword evidence="4" id="KW-0862">Zinc</keyword>
<dbReference type="InterPro" id="IPR051013">
    <property type="entry name" value="MBL_superfamily_lactonases"/>
</dbReference>
<dbReference type="RefSeq" id="XP_064702322.1">
    <property type="nucleotide sequence ID" value="XM_064851053.1"/>
</dbReference>
<organism evidence="6 7">
    <name type="scientific">Exophiala bonariae</name>
    <dbReference type="NCBI Taxonomy" id="1690606"/>
    <lineage>
        <taxon>Eukaryota</taxon>
        <taxon>Fungi</taxon>
        <taxon>Dikarya</taxon>
        <taxon>Ascomycota</taxon>
        <taxon>Pezizomycotina</taxon>
        <taxon>Eurotiomycetes</taxon>
        <taxon>Chaetothyriomycetidae</taxon>
        <taxon>Chaetothyriales</taxon>
        <taxon>Herpotrichiellaceae</taxon>
        <taxon>Exophiala</taxon>
    </lineage>
</organism>
<dbReference type="GO" id="GO:0016787">
    <property type="term" value="F:hydrolase activity"/>
    <property type="evidence" value="ECO:0007669"/>
    <property type="project" value="UniProtKB-KW"/>
</dbReference>
<dbReference type="AlphaFoldDB" id="A0AAV9N1N9"/>
<dbReference type="GeneID" id="89975666"/>
<dbReference type="SMART" id="SM00849">
    <property type="entry name" value="Lactamase_B"/>
    <property type="match status" value="1"/>
</dbReference>
<keyword evidence="2" id="KW-0479">Metal-binding</keyword>
<dbReference type="InterPro" id="IPR001279">
    <property type="entry name" value="Metallo-B-lactamas"/>
</dbReference>
<reference evidence="6 7" key="1">
    <citation type="submission" date="2023-08" db="EMBL/GenBank/DDBJ databases">
        <title>Black Yeasts Isolated from many extreme environments.</title>
        <authorList>
            <person name="Coleine C."/>
            <person name="Stajich J.E."/>
            <person name="Selbmann L."/>
        </authorList>
    </citation>
    <scope>NUCLEOTIDE SEQUENCE [LARGE SCALE GENOMIC DNA]</scope>
    <source>
        <strain evidence="6 7">CCFEE 5792</strain>
    </source>
</reference>
<dbReference type="SUPFAM" id="SSF56281">
    <property type="entry name" value="Metallo-hydrolase/oxidoreductase"/>
    <property type="match status" value="1"/>
</dbReference>
<evidence type="ECO:0000313" key="6">
    <source>
        <dbReference type="EMBL" id="KAK5046739.1"/>
    </source>
</evidence>
<dbReference type="CDD" id="cd07730">
    <property type="entry name" value="metallo-hydrolase-like_MBL-fold"/>
    <property type="match status" value="1"/>
</dbReference>
<proteinExistence type="inferred from homology"/>
<dbReference type="Pfam" id="PF00753">
    <property type="entry name" value="Lactamase_B"/>
    <property type="match status" value="1"/>
</dbReference>
<evidence type="ECO:0000256" key="4">
    <source>
        <dbReference type="ARBA" id="ARBA00022833"/>
    </source>
</evidence>
<keyword evidence="3" id="KW-0378">Hydrolase</keyword>
<dbReference type="PANTHER" id="PTHR42978:SF5">
    <property type="entry name" value="METALLO-BETA-LACTAMASE DOMAIN-CONTAINING PROTEIN"/>
    <property type="match status" value="1"/>
</dbReference>
<dbReference type="PANTHER" id="PTHR42978">
    <property type="entry name" value="QUORUM-QUENCHING LACTONASE YTNP-RELATED-RELATED"/>
    <property type="match status" value="1"/>
</dbReference>
<feature type="domain" description="Metallo-beta-lactamase" evidence="5">
    <location>
        <begin position="62"/>
        <end position="276"/>
    </location>
</feature>
<dbReference type="InterPro" id="IPR036866">
    <property type="entry name" value="RibonucZ/Hydroxyglut_hydro"/>
</dbReference>
<name>A0AAV9N1N9_9EURO</name>